<evidence type="ECO:0000256" key="2">
    <source>
        <dbReference type="SAM" id="SignalP"/>
    </source>
</evidence>
<keyword evidence="5" id="KW-1185">Reference proteome</keyword>
<keyword evidence="1 2" id="KW-0732">Signal</keyword>
<organism evidence="4 5">
    <name type="scientific">Stieleria magnilauensis</name>
    <dbReference type="NCBI Taxonomy" id="2527963"/>
    <lineage>
        <taxon>Bacteria</taxon>
        <taxon>Pseudomonadati</taxon>
        <taxon>Planctomycetota</taxon>
        <taxon>Planctomycetia</taxon>
        <taxon>Pirellulales</taxon>
        <taxon>Pirellulaceae</taxon>
        <taxon>Stieleria</taxon>
    </lineage>
</organism>
<proteinExistence type="predicted"/>
<dbReference type="RefSeq" id="WP_419580644.1">
    <property type="nucleotide sequence ID" value="NZ_CP036432.1"/>
</dbReference>
<dbReference type="InterPro" id="IPR027385">
    <property type="entry name" value="Beta-barrel_OMP"/>
</dbReference>
<evidence type="ECO:0000256" key="1">
    <source>
        <dbReference type="ARBA" id="ARBA00022729"/>
    </source>
</evidence>
<evidence type="ECO:0000313" key="4">
    <source>
        <dbReference type="EMBL" id="QDV87967.1"/>
    </source>
</evidence>
<reference evidence="4 5" key="1">
    <citation type="submission" date="2019-02" db="EMBL/GenBank/DDBJ databases">
        <title>Deep-cultivation of Planctomycetes and their phenomic and genomic characterization uncovers novel biology.</title>
        <authorList>
            <person name="Wiegand S."/>
            <person name="Jogler M."/>
            <person name="Boedeker C."/>
            <person name="Pinto D."/>
            <person name="Vollmers J."/>
            <person name="Rivas-Marin E."/>
            <person name="Kohn T."/>
            <person name="Peeters S.H."/>
            <person name="Heuer A."/>
            <person name="Rast P."/>
            <person name="Oberbeckmann S."/>
            <person name="Bunk B."/>
            <person name="Jeske O."/>
            <person name="Meyerdierks A."/>
            <person name="Storesund J.E."/>
            <person name="Kallscheuer N."/>
            <person name="Luecker S."/>
            <person name="Lage O.M."/>
            <person name="Pohl T."/>
            <person name="Merkel B.J."/>
            <person name="Hornburger P."/>
            <person name="Mueller R.-W."/>
            <person name="Bruemmer F."/>
            <person name="Labrenz M."/>
            <person name="Spormann A.M."/>
            <person name="Op den Camp H."/>
            <person name="Overmann J."/>
            <person name="Amann R."/>
            <person name="Jetten M.S.M."/>
            <person name="Mascher T."/>
            <person name="Medema M.H."/>
            <person name="Devos D.P."/>
            <person name="Kaster A.-K."/>
            <person name="Ovreas L."/>
            <person name="Rohde M."/>
            <person name="Galperin M.Y."/>
            <person name="Jogler C."/>
        </authorList>
    </citation>
    <scope>NUCLEOTIDE SEQUENCE [LARGE SCALE GENOMIC DNA]</scope>
    <source>
        <strain evidence="4 5">TBK1r</strain>
    </source>
</reference>
<dbReference type="Pfam" id="PF13505">
    <property type="entry name" value="OMP_b-brl"/>
    <property type="match status" value="1"/>
</dbReference>
<protein>
    <recommendedName>
        <fullName evidence="3">Outer membrane protein beta-barrel domain-containing protein</fullName>
    </recommendedName>
</protein>
<name>A0ABX5Y117_9BACT</name>
<gene>
    <name evidence="4" type="ORF">TBK1r_69990</name>
</gene>
<evidence type="ECO:0000313" key="5">
    <source>
        <dbReference type="Proteomes" id="UP000318081"/>
    </source>
</evidence>
<feature type="chain" id="PRO_5046916291" description="Outer membrane protein beta-barrel domain-containing protein" evidence="2">
    <location>
        <begin position="26"/>
        <end position="232"/>
    </location>
</feature>
<dbReference type="InterPro" id="IPR011250">
    <property type="entry name" value="OMP/PagP_B-barrel"/>
</dbReference>
<sequence length="232" mass="25696">MRLGQKLFLTLVMSVVGLSSASAQRFDFTNCYLSGSFAGDFLTMEGSGRNTNGNFDASGIEHETNEGYGFAYGREYDRCGYQIRLESQYTFYDDSQFTLNSFPGPPGPYTFFYRGAFTERWSGLSNVWIDKPISDNFEVYAGGGLGWSHFEFAANDGVVSSVKEDDDLAYQFGVGLTCKLLSNVELDFGYRRVDLGNANTNLTTITGGAPAGNLNVDLDSDQLLLTLRIFRR</sequence>
<dbReference type="Gene3D" id="2.40.160.20">
    <property type="match status" value="1"/>
</dbReference>
<feature type="signal peptide" evidence="2">
    <location>
        <begin position="1"/>
        <end position="25"/>
    </location>
</feature>
<accession>A0ABX5Y117</accession>
<feature type="domain" description="Outer membrane protein beta-barrel" evidence="3">
    <location>
        <begin position="16"/>
        <end position="206"/>
    </location>
</feature>
<dbReference type="SUPFAM" id="SSF56925">
    <property type="entry name" value="OMPA-like"/>
    <property type="match status" value="1"/>
</dbReference>
<dbReference type="EMBL" id="CP036432">
    <property type="protein sequence ID" value="QDV87967.1"/>
    <property type="molecule type" value="Genomic_DNA"/>
</dbReference>
<dbReference type="Proteomes" id="UP000318081">
    <property type="component" value="Chromosome"/>
</dbReference>
<evidence type="ECO:0000259" key="3">
    <source>
        <dbReference type="Pfam" id="PF13505"/>
    </source>
</evidence>